<evidence type="ECO:0000313" key="1">
    <source>
        <dbReference type="EMBL" id="KPM31004.1"/>
    </source>
</evidence>
<sequence length="232" mass="25957">MAILVSCQKELVFEDNQRIGFEALLMNSAQEPLSNVSLEVFAATETELRFDEAVRGIYGTKIAEGRSDGEGKIRILTFNPINANNILASINFKPSGNTVSYARTMVNFVNGLSFADNTYNLGTVVLDTIVPFDLRVSRQRNSTDTLNLSVESNRSRIKLLDNDPVDNPFFNPNRDFSFFSLAPGTEDRQIRVTTIESDTILLNYQLFNNGVTEQGELKINVAETNGTYEFIF</sequence>
<evidence type="ECO:0000313" key="2">
    <source>
        <dbReference type="Proteomes" id="UP000050280"/>
    </source>
</evidence>
<dbReference type="AlphaFoldDB" id="A0A0N8H3M7"/>
<reference evidence="1 2" key="1">
    <citation type="submission" date="2015-09" db="EMBL/GenBank/DDBJ databases">
        <title>Genome sequence of the marine flavobacterium Croceitalea dokdonensis DOKDO 023 that contains proton- and sodium-pumping rhodopsins.</title>
        <authorList>
            <person name="Kwon S.-K."/>
            <person name="Lee H.K."/>
            <person name="Kwak M.-J."/>
            <person name="Kim J.F."/>
        </authorList>
    </citation>
    <scope>NUCLEOTIDE SEQUENCE [LARGE SCALE GENOMIC DNA]</scope>
    <source>
        <strain evidence="1 2">DOKDO 023</strain>
    </source>
</reference>
<proteinExistence type="predicted"/>
<keyword evidence="2" id="KW-1185">Reference proteome</keyword>
<gene>
    <name evidence="1" type="ORF">I595_2983</name>
</gene>
<dbReference type="EMBL" id="LDJX01000006">
    <property type="protein sequence ID" value="KPM31004.1"/>
    <property type="molecule type" value="Genomic_DNA"/>
</dbReference>
<dbReference type="Proteomes" id="UP000050280">
    <property type="component" value="Unassembled WGS sequence"/>
</dbReference>
<organism evidence="1 2">
    <name type="scientific">Croceitalea dokdonensis DOKDO 023</name>
    <dbReference type="NCBI Taxonomy" id="1300341"/>
    <lineage>
        <taxon>Bacteria</taxon>
        <taxon>Pseudomonadati</taxon>
        <taxon>Bacteroidota</taxon>
        <taxon>Flavobacteriia</taxon>
        <taxon>Flavobacteriales</taxon>
        <taxon>Flavobacteriaceae</taxon>
        <taxon>Croceitalea</taxon>
    </lineage>
</organism>
<accession>A0A0N8H3M7</accession>
<name>A0A0N8H3M7_9FLAO</name>
<dbReference type="STRING" id="1300341.I595_2983"/>
<protein>
    <submittedName>
        <fullName evidence="1">Uncharacterized protein</fullName>
    </submittedName>
</protein>
<comment type="caution">
    <text evidence="1">The sequence shown here is derived from an EMBL/GenBank/DDBJ whole genome shotgun (WGS) entry which is preliminary data.</text>
</comment>